<evidence type="ECO:0000256" key="2">
    <source>
        <dbReference type="SAM" id="Phobius"/>
    </source>
</evidence>
<keyword evidence="2" id="KW-0472">Membrane</keyword>
<dbReference type="EMBL" id="VJMH01000845">
    <property type="protein sequence ID" value="KAF0714252.1"/>
    <property type="molecule type" value="Genomic_DNA"/>
</dbReference>
<keyword evidence="2" id="KW-1133">Transmembrane helix</keyword>
<protein>
    <submittedName>
        <fullName evidence="4">Aste57867_3967 protein</fullName>
    </submittedName>
</protein>
<keyword evidence="5" id="KW-1185">Reference proteome</keyword>
<sequence length="268" mass="30463">MLVALAKVALWGGLTAAYARPQMLLDHIDPLTADFLPYISDGNLGVIGIRLVLTLLAMTQAFARTSTLYLPLVTLFVVANAVSVHAIVLEKSYDILPWELPLQMVFFDFVATLSFSAILAIAYFTPRPATARQQYRSQLVDFYKQYNPSKLNEVDTILRRYRFHEEVLFTRLKKKYIEKDATETVEDEDSDEEKPTTSRSTYAPKTLARKHDEVKEDEDLEPEGTPPPPDSPQGRADTKPKVQTAIEEVRAAQMERVEQRIRKMGKKK</sequence>
<proteinExistence type="predicted"/>
<feature type="region of interest" description="Disordered" evidence="1">
    <location>
        <begin position="181"/>
        <end position="245"/>
    </location>
</feature>
<gene>
    <name evidence="4" type="primary">Aste57867_3967</name>
    <name evidence="3" type="ORF">As57867_003956</name>
    <name evidence="4" type="ORF">ASTE57867_3967</name>
</gene>
<accession>A0A485KF41</accession>
<feature type="transmembrane region" description="Helical" evidence="2">
    <location>
        <begin position="68"/>
        <end position="88"/>
    </location>
</feature>
<evidence type="ECO:0000313" key="4">
    <source>
        <dbReference type="EMBL" id="VFT81104.1"/>
    </source>
</evidence>
<dbReference type="Proteomes" id="UP000332933">
    <property type="component" value="Unassembled WGS sequence"/>
</dbReference>
<dbReference type="EMBL" id="CAADRA010000845">
    <property type="protein sequence ID" value="VFT81104.1"/>
    <property type="molecule type" value="Genomic_DNA"/>
</dbReference>
<reference evidence="3" key="2">
    <citation type="submission" date="2019-06" db="EMBL/GenBank/DDBJ databases">
        <title>Genomics analysis of Aphanomyces spp. identifies a new class of oomycete effector associated with host adaptation.</title>
        <authorList>
            <person name="Gaulin E."/>
        </authorList>
    </citation>
    <scope>NUCLEOTIDE SEQUENCE</scope>
    <source>
        <strain evidence="3">CBS 578.67</strain>
    </source>
</reference>
<feature type="transmembrane region" description="Helical" evidence="2">
    <location>
        <begin position="100"/>
        <end position="124"/>
    </location>
</feature>
<dbReference type="OrthoDB" id="164285at2759"/>
<name>A0A485KF41_9STRA</name>
<dbReference type="AlphaFoldDB" id="A0A485KF41"/>
<organism evidence="4 5">
    <name type="scientific">Aphanomyces stellatus</name>
    <dbReference type="NCBI Taxonomy" id="120398"/>
    <lineage>
        <taxon>Eukaryota</taxon>
        <taxon>Sar</taxon>
        <taxon>Stramenopiles</taxon>
        <taxon>Oomycota</taxon>
        <taxon>Saprolegniomycetes</taxon>
        <taxon>Saprolegniales</taxon>
        <taxon>Verrucalvaceae</taxon>
        <taxon>Aphanomyces</taxon>
    </lineage>
</organism>
<keyword evidence="2" id="KW-0812">Transmembrane</keyword>
<reference evidence="4 5" key="1">
    <citation type="submission" date="2019-03" db="EMBL/GenBank/DDBJ databases">
        <authorList>
            <person name="Gaulin E."/>
            <person name="Dumas B."/>
        </authorList>
    </citation>
    <scope>NUCLEOTIDE SEQUENCE [LARGE SCALE GENOMIC DNA]</scope>
    <source>
        <strain evidence="4">CBS 568.67</strain>
    </source>
</reference>
<evidence type="ECO:0000256" key="1">
    <source>
        <dbReference type="SAM" id="MobiDB-lite"/>
    </source>
</evidence>
<evidence type="ECO:0000313" key="5">
    <source>
        <dbReference type="Proteomes" id="UP000332933"/>
    </source>
</evidence>
<feature type="compositionally biased region" description="Acidic residues" evidence="1">
    <location>
        <begin position="183"/>
        <end position="192"/>
    </location>
</feature>
<evidence type="ECO:0000313" key="3">
    <source>
        <dbReference type="EMBL" id="KAF0714252.1"/>
    </source>
</evidence>